<dbReference type="PROSITE" id="PS00109">
    <property type="entry name" value="PROTEIN_KINASE_TYR"/>
    <property type="match status" value="1"/>
</dbReference>
<dbReference type="GO" id="GO:0005524">
    <property type="term" value="F:ATP binding"/>
    <property type="evidence" value="ECO:0007669"/>
    <property type="project" value="InterPro"/>
</dbReference>
<dbReference type="OrthoDB" id="5569250at2759"/>
<evidence type="ECO:0000313" key="2">
    <source>
        <dbReference type="EMBL" id="KIO16421.1"/>
    </source>
</evidence>
<name>A0A0C3Q1I2_9AGAM</name>
<gene>
    <name evidence="2" type="ORF">M407DRAFT_246984</name>
</gene>
<dbReference type="HOGENOM" id="CLU_064149_0_0_1"/>
<dbReference type="InterPro" id="IPR011009">
    <property type="entry name" value="Kinase-like_dom_sf"/>
</dbReference>
<dbReference type="PROSITE" id="PS50011">
    <property type="entry name" value="PROTEIN_KINASE_DOM"/>
    <property type="match status" value="1"/>
</dbReference>
<evidence type="ECO:0000313" key="3">
    <source>
        <dbReference type="Proteomes" id="UP000054248"/>
    </source>
</evidence>
<dbReference type="STRING" id="1051891.A0A0C3Q1I2"/>
<dbReference type="Gene3D" id="1.10.510.10">
    <property type="entry name" value="Transferase(Phosphotransferase) domain 1"/>
    <property type="match status" value="1"/>
</dbReference>
<dbReference type="InterPro" id="IPR040976">
    <property type="entry name" value="Pkinase_fungal"/>
</dbReference>
<dbReference type="AlphaFoldDB" id="A0A0C3Q1I2"/>
<dbReference type="SUPFAM" id="SSF56112">
    <property type="entry name" value="Protein kinase-like (PK-like)"/>
    <property type="match status" value="1"/>
</dbReference>
<dbReference type="GO" id="GO:0004672">
    <property type="term" value="F:protein kinase activity"/>
    <property type="evidence" value="ECO:0007669"/>
    <property type="project" value="InterPro"/>
</dbReference>
<sequence length="362" mass="40677">MQFESKGLLFNRATRVWTARVADDPPEHEQRPSGNTTYIVKQNWADDKRSNEGFFHQVARDIEAVPRFASMEVCEFTSSFRARFRRSKVPEVLPLVKAPEDMGANGAGRHSFQRVLLRFVFEGQGRPLSEVNDSTELLRATVQWINGLIQLDEKGIIHRDISYGNLLLPVRSGEGRQQASIIDFGLSHLKDAAKAIKEFAPSEEGEDYPAVLDSPQPHHHVTGTMPFVAHELLYAVWKSRACEHTLYHDVESVFWVLLYVCLKEHGEPMHDSWKDLLLSLTSSAVNDVVAEKHQALTMPGFYSGIGGKFGNLEGFLSGYSGIYQAREGESAQITAVKVRDLASEELRKIEASPTTGENEREH</sequence>
<dbReference type="Pfam" id="PF17667">
    <property type="entry name" value="Pkinase_fungal"/>
    <property type="match status" value="1"/>
</dbReference>
<dbReference type="EMBL" id="KN823570">
    <property type="protein sequence ID" value="KIO16421.1"/>
    <property type="molecule type" value="Genomic_DNA"/>
</dbReference>
<proteinExistence type="predicted"/>
<protein>
    <recommendedName>
        <fullName evidence="1">Protein kinase domain-containing protein</fullName>
    </recommendedName>
</protein>
<accession>A0A0C3Q1I2</accession>
<dbReference type="Proteomes" id="UP000054248">
    <property type="component" value="Unassembled WGS sequence"/>
</dbReference>
<reference evidence="2 3" key="1">
    <citation type="submission" date="2014-04" db="EMBL/GenBank/DDBJ databases">
        <authorList>
            <consortium name="DOE Joint Genome Institute"/>
            <person name="Kuo A."/>
            <person name="Girlanda M."/>
            <person name="Perotto S."/>
            <person name="Kohler A."/>
            <person name="Nagy L.G."/>
            <person name="Floudas D."/>
            <person name="Copeland A."/>
            <person name="Barry K.W."/>
            <person name="Cichocki N."/>
            <person name="Veneault-Fourrey C."/>
            <person name="LaButti K."/>
            <person name="Lindquist E.A."/>
            <person name="Lipzen A."/>
            <person name="Lundell T."/>
            <person name="Morin E."/>
            <person name="Murat C."/>
            <person name="Sun H."/>
            <person name="Tunlid A."/>
            <person name="Henrissat B."/>
            <person name="Grigoriev I.V."/>
            <person name="Hibbett D.S."/>
            <person name="Martin F."/>
            <person name="Nordberg H.P."/>
            <person name="Cantor M.N."/>
            <person name="Hua S.X."/>
        </authorList>
    </citation>
    <scope>NUCLEOTIDE SEQUENCE [LARGE SCALE GENOMIC DNA]</scope>
    <source>
        <strain evidence="2 3">MUT 4182</strain>
    </source>
</reference>
<feature type="domain" description="Protein kinase" evidence="1">
    <location>
        <begin position="1"/>
        <end position="362"/>
    </location>
</feature>
<dbReference type="PANTHER" id="PTHR38248">
    <property type="entry name" value="FUNK1 6"/>
    <property type="match status" value="1"/>
</dbReference>
<dbReference type="PANTHER" id="PTHR38248:SF2">
    <property type="entry name" value="FUNK1 11"/>
    <property type="match status" value="1"/>
</dbReference>
<dbReference type="InterPro" id="IPR000719">
    <property type="entry name" value="Prot_kinase_dom"/>
</dbReference>
<evidence type="ECO:0000259" key="1">
    <source>
        <dbReference type="PROSITE" id="PS50011"/>
    </source>
</evidence>
<organism evidence="2 3">
    <name type="scientific">Tulasnella calospora MUT 4182</name>
    <dbReference type="NCBI Taxonomy" id="1051891"/>
    <lineage>
        <taxon>Eukaryota</taxon>
        <taxon>Fungi</taxon>
        <taxon>Dikarya</taxon>
        <taxon>Basidiomycota</taxon>
        <taxon>Agaricomycotina</taxon>
        <taxon>Agaricomycetes</taxon>
        <taxon>Cantharellales</taxon>
        <taxon>Tulasnellaceae</taxon>
        <taxon>Tulasnella</taxon>
    </lineage>
</organism>
<keyword evidence="3" id="KW-1185">Reference proteome</keyword>
<reference evidence="3" key="2">
    <citation type="submission" date="2015-01" db="EMBL/GenBank/DDBJ databases">
        <title>Evolutionary Origins and Diversification of the Mycorrhizal Mutualists.</title>
        <authorList>
            <consortium name="DOE Joint Genome Institute"/>
            <consortium name="Mycorrhizal Genomics Consortium"/>
            <person name="Kohler A."/>
            <person name="Kuo A."/>
            <person name="Nagy L.G."/>
            <person name="Floudas D."/>
            <person name="Copeland A."/>
            <person name="Barry K.W."/>
            <person name="Cichocki N."/>
            <person name="Veneault-Fourrey C."/>
            <person name="LaButti K."/>
            <person name="Lindquist E.A."/>
            <person name="Lipzen A."/>
            <person name="Lundell T."/>
            <person name="Morin E."/>
            <person name="Murat C."/>
            <person name="Riley R."/>
            <person name="Ohm R."/>
            <person name="Sun H."/>
            <person name="Tunlid A."/>
            <person name="Henrissat B."/>
            <person name="Grigoriev I.V."/>
            <person name="Hibbett D.S."/>
            <person name="Martin F."/>
        </authorList>
    </citation>
    <scope>NUCLEOTIDE SEQUENCE [LARGE SCALE GENOMIC DNA]</scope>
    <source>
        <strain evidence="3">MUT 4182</strain>
    </source>
</reference>
<dbReference type="InterPro" id="IPR008266">
    <property type="entry name" value="Tyr_kinase_AS"/>
</dbReference>